<keyword evidence="3" id="KW-1185">Reference proteome</keyword>
<feature type="transmembrane region" description="Helical" evidence="1">
    <location>
        <begin position="169"/>
        <end position="189"/>
    </location>
</feature>
<feature type="transmembrane region" description="Helical" evidence="1">
    <location>
        <begin position="337"/>
        <end position="353"/>
    </location>
</feature>
<dbReference type="Proteomes" id="UP000293852">
    <property type="component" value="Unassembled WGS sequence"/>
</dbReference>
<evidence type="ECO:0000313" key="3">
    <source>
        <dbReference type="Proteomes" id="UP000293852"/>
    </source>
</evidence>
<keyword evidence="1" id="KW-0472">Membrane</keyword>
<sequence length="458" mass="48090">MALTALATTFGQRLRDDVETDLQRVKFRLLVGLCVGAMLLGVLVDTPAELAHGTIAILSSPSGLLTDYMAIASVGATFFNAGLLTLLSVIVVRRGGTEFSGPVIAGLFTVFGFALFGKNLFNSIPITLGVYLYARLERKRFSDYQVESLFGTALGPAVSFMAFGKGLPLWQGILLGWVIGVFVGVVIPPMSRHFAKFHHGLSLYNVGFTAGIVGMVIVAVMNLLEYDVVEVYQVSSGYTVELAVATLTFCVALLVCGFLLNGRSVRGMAAFMRRSGQAPSDFVALEGIGRTVMNMGLMGILATTYVLVVGGDLNGPVLGGVFTVIGFGAYGKHPRNCVPILVGVALATAFTTADIDSTHVLLAALFGTTLAPVSGVFGSLYGVVAGFLHMALVANVGLLHGGLNLYNNGFSAGFVAFLLFPLFNAKLRIRGKGVKGVKAADPEHTCPVVAGPTPPPRG</sequence>
<feature type="transmembrane region" description="Helical" evidence="1">
    <location>
        <begin position="409"/>
        <end position="425"/>
    </location>
</feature>
<feature type="transmembrane region" description="Helical" evidence="1">
    <location>
        <begin position="65"/>
        <end position="91"/>
    </location>
</feature>
<comment type="caution">
    <text evidence="2">The sequence shown here is derived from an EMBL/GenBank/DDBJ whole genome shotgun (WGS) entry which is preliminary data.</text>
</comment>
<dbReference type="Pfam" id="PF07613">
    <property type="entry name" value="DUF1576"/>
    <property type="match status" value="2"/>
</dbReference>
<feature type="transmembrane region" description="Helical" evidence="1">
    <location>
        <begin position="103"/>
        <end position="134"/>
    </location>
</feature>
<feature type="transmembrane region" description="Helical" evidence="1">
    <location>
        <begin position="313"/>
        <end position="330"/>
    </location>
</feature>
<feature type="transmembrane region" description="Helical" evidence="1">
    <location>
        <begin position="242"/>
        <end position="261"/>
    </location>
</feature>
<proteinExistence type="predicted"/>
<protein>
    <submittedName>
        <fullName evidence="2">Uncharacterized protein DUF1576</fullName>
    </submittedName>
</protein>
<dbReference type="InterPro" id="IPR011470">
    <property type="entry name" value="DUF1576"/>
</dbReference>
<feature type="transmembrane region" description="Helical" evidence="1">
    <location>
        <begin position="201"/>
        <end position="222"/>
    </location>
</feature>
<evidence type="ECO:0000256" key="1">
    <source>
        <dbReference type="SAM" id="Phobius"/>
    </source>
</evidence>
<gene>
    <name evidence="2" type="ORF">EV386_1234</name>
</gene>
<name>A0A4Q7M1X3_9MICO</name>
<dbReference type="RefSeq" id="WP_242607847.1">
    <property type="nucleotide sequence ID" value="NZ_SGWX01000001.1"/>
</dbReference>
<reference evidence="2 3" key="1">
    <citation type="submission" date="2019-02" db="EMBL/GenBank/DDBJ databases">
        <title>Sequencing the genomes of 1000 actinobacteria strains.</title>
        <authorList>
            <person name="Klenk H.-P."/>
        </authorList>
    </citation>
    <scope>NUCLEOTIDE SEQUENCE [LARGE SCALE GENOMIC DNA]</scope>
    <source>
        <strain evidence="2 3">DSM 16932</strain>
    </source>
</reference>
<accession>A0A4Q7M1X3</accession>
<dbReference type="AlphaFoldDB" id="A0A4Q7M1X3"/>
<dbReference type="EMBL" id="SGWX01000001">
    <property type="protein sequence ID" value="RZS60953.1"/>
    <property type="molecule type" value="Genomic_DNA"/>
</dbReference>
<feature type="transmembrane region" description="Helical" evidence="1">
    <location>
        <begin position="25"/>
        <end position="44"/>
    </location>
</feature>
<organism evidence="2 3">
    <name type="scientific">Xylanimonas ulmi</name>
    <dbReference type="NCBI Taxonomy" id="228973"/>
    <lineage>
        <taxon>Bacteria</taxon>
        <taxon>Bacillati</taxon>
        <taxon>Actinomycetota</taxon>
        <taxon>Actinomycetes</taxon>
        <taxon>Micrococcales</taxon>
        <taxon>Promicromonosporaceae</taxon>
        <taxon>Xylanimonas</taxon>
    </lineage>
</organism>
<evidence type="ECO:0000313" key="2">
    <source>
        <dbReference type="EMBL" id="RZS60953.1"/>
    </source>
</evidence>
<keyword evidence="1" id="KW-1133">Transmembrane helix</keyword>
<keyword evidence="1" id="KW-0812">Transmembrane</keyword>